<proteinExistence type="predicted"/>
<reference evidence="1 2" key="1">
    <citation type="submission" date="2018-11" db="EMBL/GenBank/DDBJ databases">
        <authorList>
            <consortium name="Pathogen Informatics"/>
        </authorList>
    </citation>
    <scope>NUCLEOTIDE SEQUENCE [LARGE SCALE GENOMIC DNA]</scope>
</reference>
<protein>
    <submittedName>
        <fullName evidence="1">Uncharacterized protein</fullName>
    </submittedName>
</protein>
<organism evidence="1 2">
    <name type="scientific">Dibothriocephalus latus</name>
    <name type="common">Fish tapeworm</name>
    <name type="synonym">Diphyllobothrium latum</name>
    <dbReference type="NCBI Taxonomy" id="60516"/>
    <lineage>
        <taxon>Eukaryota</taxon>
        <taxon>Metazoa</taxon>
        <taxon>Spiralia</taxon>
        <taxon>Lophotrochozoa</taxon>
        <taxon>Platyhelminthes</taxon>
        <taxon>Cestoda</taxon>
        <taxon>Eucestoda</taxon>
        <taxon>Diphyllobothriidea</taxon>
        <taxon>Diphyllobothriidae</taxon>
        <taxon>Dibothriocephalus</taxon>
    </lineage>
</organism>
<keyword evidence="2" id="KW-1185">Reference proteome</keyword>
<accession>A0A3P7NVT7</accession>
<evidence type="ECO:0000313" key="1">
    <source>
        <dbReference type="EMBL" id="VDN45320.1"/>
    </source>
</evidence>
<dbReference type="Proteomes" id="UP000281553">
    <property type="component" value="Unassembled WGS sequence"/>
</dbReference>
<evidence type="ECO:0000313" key="2">
    <source>
        <dbReference type="Proteomes" id="UP000281553"/>
    </source>
</evidence>
<name>A0A3P7NVT7_DIBLA</name>
<dbReference type="AlphaFoldDB" id="A0A3P7NVT7"/>
<sequence length="86" mass="9503">MNANDFALDWTAGGLRVADEPFIYYQPSCLLGASPRSLGCFSEMRRGRAASVQGRRDGRIHSSDSSDGLLSPRDVVLFQDLQPSRR</sequence>
<dbReference type="EMBL" id="UYRU01115897">
    <property type="protein sequence ID" value="VDN45320.1"/>
    <property type="molecule type" value="Genomic_DNA"/>
</dbReference>
<gene>
    <name evidence="1" type="ORF">DILT_LOCUS19573</name>
</gene>